<feature type="domain" description="Amidohydrolase-related" evidence="2">
    <location>
        <begin position="61"/>
        <end position="424"/>
    </location>
</feature>
<comment type="caution">
    <text evidence="3">The sequence shown here is derived from an EMBL/GenBank/DDBJ whole genome shotgun (WGS) entry which is preliminary data.</text>
</comment>
<dbReference type="InterPro" id="IPR006680">
    <property type="entry name" value="Amidohydro-rel"/>
</dbReference>
<dbReference type="InterPro" id="IPR032466">
    <property type="entry name" value="Metal_Hydrolase"/>
</dbReference>
<organism evidence="3 4">
    <name type="scientific">Caldiarchaeum subterraneum</name>
    <dbReference type="NCBI Taxonomy" id="311458"/>
    <lineage>
        <taxon>Archaea</taxon>
        <taxon>Nitrososphaerota</taxon>
        <taxon>Candidatus Caldarchaeales</taxon>
        <taxon>Candidatus Caldarchaeaceae</taxon>
        <taxon>Candidatus Caldarchaeum</taxon>
    </lineage>
</organism>
<dbReference type="PANTHER" id="PTHR43794">
    <property type="entry name" value="AMINOHYDROLASE SSNA-RELATED"/>
    <property type="match status" value="1"/>
</dbReference>
<name>A0A832ZZU7_CALS0</name>
<dbReference type="Proteomes" id="UP000608579">
    <property type="component" value="Unassembled WGS sequence"/>
</dbReference>
<protein>
    <submittedName>
        <fullName evidence="3">Amidohydrolase</fullName>
    </submittedName>
</protein>
<dbReference type="EMBL" id="DQVM01000148">
    <property type="protein sequence ID" value="HIQ30406.1"/>
    <property type="molecule type" value="Genomic_DNA"/>
</dbReference>
<dbReference type="Gene3D" id="3.20.20.140">
    <property type="entry name" value="Metal-dependent hydrolases"/>
    <property type="match status" value="1"/>
</dbReference>
<dbReference type="SUPFAM" id="SSF51338">
    <property type="entry name" value="Composite domain of metallo-dependent hydrolases"/>
    <property type="match status" value="1"/>
</dbReference>
<evidence type="ECO:0000259" key="2">
    <source>
        <dbReference type="Pfam" id="PF01979"/>
    </source>
</evidence>
<dbReference type="PANTHER" id="PTHR43794:SF11">
    <property type="entry name" value="AMIDOHYDROLASE-RELATED DOMAIN-CONTAINING PROTEIN"/>
    <property type="match status" value="1"/>
</dbReference>
<dbReference type="Gene3D" id="2.30.40.10">
    <property type="entry name" value="Urease, subunit C, domain 1"/>
    <property type="match status" value="1"/>
</dbReference>
<dbReference type="GO" id="GO:0016810">
    <property type="term" value="F:hydrolase activity, acting on carbon-nitrogen (but not peptide) bonds"/>
    <property type="evidence" value="ECO:0007669"/>
    <property type="project" value="InterPro"/>
</dbReference>
<dbReference type="AlphaFoldDB" id="A0A832ZZU7"/>
<proteinExistence type="predicted"/>
<keyword evidence="1 3" id="KW-0378">Hydrolase</keyword>
<gene>
    <name evidence="3" type="ORF">EYH45_07590</name>
</gene>
<sequence>MDSILVKGGYVIPVDGKRRIIKDGYIYVSGGKIEALGKIDDSKVKEFEHSADEVIDASDCVITPGFIDTHVHLAQALLRSAVPDDIPLITWLRDWVWVMQGVYDHEDGRVSASLCVLEMLRTGTTCFLEAGFHSRYGFDGIAEVVKQSGIRGILSKKFMDLTGYAEEEQIIPQGMIEDGRACVREFKEMHRRWAGVEGRLDVWIGLRTPGAVSDELFLESAELAQEYNSGITMHLAEVKEDIEYFKSRGTTPSGFLEKRNLLGRKRVYAHCVWFNDEDIRIFAATGTGVAHCPSSNMKLGSGIAPVKEMLRAGVLVGLGCDGGPSNDAYDMIREMKTAALLQKIRHNDPRGFTAWDALEIATIGGARALGLENQIGSLEVGKKADIIIINFKTPSVKPVTNPLSLIIYSATGLDIRDVIIDGRVIVRDKKVLTLDEDRIYKEAEERKERILEKAGKTREHEKLFNNI</sequence>
<dbReference type="Pfam" id="PF01979">
    <property type="entry name" value="Amidohydro_1"/>
    <property type="match status" value="1"/>
</dbReference>
<dbReference type="InterPro" id="IPR050287">
    <property type="entry name" value="MTA/SAH_deaminase"/>
</dbReference>
<dbReference type="SUPFAM" id="SSF51556">
    <property type="entry name" value="Metallo-dependent hydrolases"/>
    <property type="match status" value="1"/>
</dbReference>
<evidence type="ECO:0000256" key="1">
    <source>
        <dbReference type="ARBA" id="ARBA00022801"/>
    </source>
</evidence>
<dbReference type="InterPro" id="IPR011059">
    <property type="entry name" value="Metal-dep_hydrolase_composite"/>
</dbReference>
<reference evidence="3" key="1">
    <citation type="journal article" date="2020" name="ISME J.">
        <title>Gammaproteobacteria mediating utilization of methyl-, sulfur- and petroleum organic compounds in deep ocean hydrothermal plumes.</title>
        <authorList>
            <person name="Zhou Z."/>
            <person name="Liu Y."/>
            <person name="Pan J."/>
            <person name="Cron B.R."/>
            <person name="Toner B.M."/>
            <person name="Anantharaman K."/>
            <person name="Breier J.A."/>
            <person name="Dick G.J."/>
            <person name="Li M."/>
        </authorList>
    </citation>
    <scope>NUCLEOTIDE SEQUENCE</scope>
    <source>
        <strain evidence="3">SZUA-1515</strain>
    </source>
</reference>
<dbReference type="CDD" id="cd01298">
    <property type="entry name" value="ATZ_TRZ_like"/>
    <property type="match status" value="1"/>
</dbReference>
<evidence type="ECO:0000313" key="3">
    <source>
        <dbReference type="EMBL" id="HIQ30406.1"/>
    </source>
</evidence>
<accession>A0A832ZZU7</accession>
<evidence type="ECO:0000313" key="4">
    <source>
        <dbReference type="Proteomes" id="UP000608579"/>
    </source>
</evidence>